<dbReference type="GO" id="GO:0005371">
    <property type="term" value="F:tricarboxylate secondary active transmembrane transporter activity"/>
    <property type="evidence" value="ECO:0007669"/>
    <property type="project" value="TreeGrafter"/>
</dbReference>
<keyword evidence="2 4" id="KW-0812">Transmembrane</keyword>
<dbReference type="PROSITE" id="PS50920">
    <property type="entry name" value="SOLCAR"/>
    <property type="match status" value="2"/>
</dbReference>
<accession>A0AAD3HB14</accession>
<dbReference type="GO" id="GO:0016020">
    <property type="term" value="C:membrane"/>
    <property type="evidence" value="ECO:0007669"/>
    <property type="project" value="UniProtKB-SubCell"/>
</dbReference>
<dbReference type="InterPro" id="IPR018108">
    <property type="entry name" value="MCP_transmembrane"/>
</dbReference>
<dbReference type="EMBL" id="BLLK01000056">
    <property type="protein sequence ID" value="GFH56761.1"/>
    <property type="molecule type" value="Genomic_DNA"/>
</dbReference>
<reference evidence="5 6" key="1">
    <citation type="journal article" date="2021" name="Sci. Rep.">
        <title>The genome of the diatom Chaetoceros tenuissimus carries an ancient integrated fragment of an extant virus.</title>
        <authorList>
            <person name="Hongo Y."/>
            <person name="Kimura K."/>
            <person name="Takaki Y."/>
            <person name="Yoshida Y."/>
            <person name="Baba S."/>
            <person name="Kobayashi G."/>
            <person name="Nagasaki K."/>
            <person name="Hano T."/>
            <person name="Tomaru Y."/>
        </authorList>
    </citation>
    <scope>NUCLEOTIDE SEQUENCE [LARGE SCALE GENOMIC DNA]</scope>
    <source>
        <strain evidence="5 6">NIES-3715</strain>
    </source>
</reference>
<dbReference type="GO" id="GO:0006843">
    <property type="term" value="P:mitochondrial citrate transmembrane transport"/>
    <property type="evidence" value="ECO:0007669"/>
    <property type="project" value="TreeGrafter"/>
</dbReference>
<keyword evidence="6" id="KW-1185">Reference proteome</keyword>
<comment type="subcellular location">
    <subcellularLocation>
        <location evidence="1">Membrane</location>
        <topology evidence="1">Multi-pass membrane protein</topology>
    </subcellularLocation>
</comment>
<evidence type="ECO:0000256" key="2">
    <source>
        <dbReference type="ARBA" id="ARBA00022692"/>
    </source>
</evidence>
<dbReference type="InterPro" id="IPR023395">
    <property type="entry name" value="MCP_dom_sf"/>
</dbReference>
<proteinExistence type="predicted"/>
<evidence type="ECO:0000256" key="3">
    <source>
        <dbReference type="ARBA" id="ARBA00023136"/>
    </source>
</evidence>
<protein>
    <submittedName>
        <fullName evidence="5">Mitochondrial carrier</fullName>
    </submittedName>
</protein>
<evidence type="ECO:0000256" key="4">
    <source>
        <dbReference type="PROSITE-ProRule" id="PRU00282"/>
    </source>
</evidence>
<feature type="repeat" description="Solcar" evidence="4">
    <location>
        <begin position="221"/>
        <end position="308"/>
    </location>
</feature>
<comment type="caution">
    <text evidence="5">The sequence shown here is derived from an EMBL/GenBank/DDBJ whole genome shotgun (WGS) entry which is preliminary data.</text>
</comment>
<name>A0AAD3HB14_9STRA</name>
<evidence type="ECO:0000313" key="5">
    <source>
        <dbReference type="EMBL" id="GFH56761.1"/>
    </source>
</evidence>
<evidence type="ECO:0000313" key="6">
    <source>
        <dbReference type="Proteomes" id="UP001054902"/>
    </source>
</evidence>
<dbReference type="Proteomes" id="UP001054902">
    <property type="component" value="Unassembled WGS sequence"/>
</dbReference>
<dbReference type="SUPFAM" id="SSF103506">
    <property type="entry name" value="Mitochondrial carrier"/>
    <property type="match status" value="1"/>
</dbReference>
<keyword evidence="3 4" id="KW-0472">Membrane</keyword>
<dbReference type="AlphaFoldDB" id="A0AAD3HB14"/>
<feature type="repeat" description="Solcar" evidence="4">
    <location>
        <begin position="128"/>
        <end position="216"/>
    </location>
</feature>
<dbReference type="PANTHER" id="PTHR46982">
    <property type="entry name" value="CITRATE/OXOGLUTARATE CARRIER PROTEIN"/>
    <property type="match status" value="1"/>
</dbReference>
<dbReference type="PANTHER" id="PTHR46982:SF1">
    <property type="entry name" value="CITRATE_OXOGLUTARATE CARRIER PROTEIN"/>
    <property type="match status" value="1"/>
</dbReference>
<dbReference type="Pfam" id="PF00153">
    <property type="entry name" value="Mito_carr"/>
    <property type="match status" value="2"/>
</dbReference>
<dbReference type="GO" id="GO:0005739">
    <property type="term" value="C:mitochondrion"/>
    <property type="evidence" value="ECO:0007669"/>
    <property type="project" value="TreeGrafter"/>
</dbReference>
<organism evidence="5 6">
    <name type="scientific">Chaetoceros tenuissimus</name>
    <dbReference type="NCBI Taxonomy" id="426638"/>
    <lineage>
        <taxon>Eukaryota</taxon>
        <taxon>Sar</taxon>
        <taxon>Stramenopiles</taxon>
        <taxon>Ochrophyta</taxon>
        <taxon>Bacillariophyta</taxon>
        <taxon>Coscinodiscophyceae</taxon>
        <taxon>Chaetocerotophycidae</taxon>
        <taxon>Chaetocerotales</taxon>
        <taxon>Chaetocerotaceae</taxon>
        <taxon>Chaetoceros</taxon>
    </lineage>
</organism>
<sequence length="1192" mass="134160">MSSSSYISNDVNVDKWYDQGCDELLKCSSSPSKQVQNCSILKNIIRGAVLRVASDLSGGTVLENIKCRVTATSQSPIQACKDIIEQPGGIWNLWTGTPSRMIEGSLMGGIFLVANQATKAQILRMGASPNLAALCGGIVGGVAQSVIMTPTGLLFTSLNVNKSKPGHENDTAISLAKDIVSKQGVQGLFVGIGPMAVRQASNWSSRSLFTELCRTNLQLSRFGLMGEIGSGIIGGLGSCWNTPIETVRVLMQRDYSLGVEPKTFGGYVEEEMKKGGVPALFRGVTPRACQAVWQTVFMVVVPNLLGVYIDENEAQIELQPHNLLLAKEVIKRLGPHEGEKYLGVRNAISGSNRDEFKARKEQVADMAGRVATSNITRQQAYMIHSIQYKPAIVYPLQHTTFTDKQCKTIQTPMVNALLPKMGFNRHMPRAVVFGPSRYGGIELITLETEQLASHLDSLVKDLRTTTLQSEERSIVLAAYQRYMGCGKHFLENDPSDWPYKPVNSKTTYIWSMTWKHGISIRSSHFWVPQSSFSNDEAIMDGIVRVAKARRGTAQHLSDDCIANANTVQIYLRVHFLSDMVVNGKIDEEIFRVERRRDTSEVYPQQEYPSAKAISDWKRAVRAAFIYGDMGIGIDLTERESNGENIATDLQEYIQSQPHYVRQIMGQQSEGWSKEDTQEIVKALQEGRVVTIFGDGSVKEGRGSHAYRIIPHEDIEQQKGSITAGAVTNGDSRWITSLRTEQMSQLGALYALYAIAVTSGIVETTSTFLFRYDNQESLRRIKLVETFYTDASPLATDHDVWAEIARVCEQFPNITVEESWVKGHQDDGDEEITPEAQHNIDMDALAEQHRESTEVMPLPPFFVSEKAQILLGGIPVTQGFHQQLRLHLQGEKLQKYIMGKTGWSQHQFDTVNWEALERYMKTVAPGKRTNIIKAQHGWHHTCERDAMFKETSDFQSKHTSTLCPFGCGESDYRWHFLRCDKSPIAAEVTRELSKLKAMFKRYKVQREMQSILLQRIKATLQRQRLTPMQLHDSTDPVLQAALDEQDVLGWDQFLLGRQSKRWEEVQQKEYSRLASQLPKNSKLPAHYKATVFSKMLIQESTYIALNRWQVHNEVAHTAITAKEYIRDRDKAKKKIQKLLAESRPDHIAFTRQIPVTTESLLSQPLDRMRDWIATWTATKAYLAPSLITTYTTT</sequence>
<dbReference type="GO" id="GO:0015742">
    <property type="term" value="P:alpha-ketoglutarate transport"/>
    <property type="evidence" value="ECO:0007669"/>
    <property type="project" value="TreeGrafter"/>
</dbReference>
<gene>
    <name evidence="5" type="ORF">CTEN210_13237</name>
</gene>
<evidence type="ECO:0000256" key="1">
    <source>
        <dbReference type="ARBA" id="ARBA00004141"/>
    </source>
</evidence>
<dbReference type="InterPro" id="IPR053017">
    <property type="entry name" value="Mito_Cit/Oxoglu_Carrier"/>
</dbReference>
<dbReference type="Gene3D" id="1.50.40.10">
    <property type="entry name" value="Mitochondrial carrier domain"/>
    <property type="match status" value="1"/>
</dbReference>